<reference evidence="3 4" key="1">
    <citation type="submission" date="2017-05" db="EMBL/GenBank/DDBJ databases">
        <title>Isolation of Rhodococcus sp. S2-17 biodegrading of BP-3.</title>
        <authorList>
            <person name="Lee Y."/>
            <person name="Kim K.H."/>
            <person name="Chun B.H."/>
            <person name="Jung H.S."/>
            <person name="Jeon C.O."/>
        </authorList>
    </citation>
    <scope>NUCLEOTIDE SEQUENCE [LARGE SCALE GENOMIC DNA]</scope>
    <source>
        <strain evidence="3 4">S2-17</strain>
    </source>
</reference>
<keyword evidence="2" id="KW-0812">Transmembrane</keyword>
<keyword evidence="2" id="KW-0472">Membrane</keyword>
<keyword evidence="2" id="KW-1133">Transmembrane helix</keyword>
<dbReference type="AlphaFoldDB" id="A0A2S2BVI4"/>
<protein>
    <recommendedName>
        <fullName evidence="5">DUF3618 domain-containing protein</fullName>
    </recommendedName>
</protein>
<evidence type="ECO:0000256" key="1">
    <source>
        <dbReference type="SAM" id="MobiDB-lite"/>
    </source>
</evidence>
<dbReference type="OrthoDB" id="4578840at2"/>
<accession>A0A2S2BVI4</accession>
<feature type="region of interest" description="Disordered" evidence="1">
    <location>
        <begin position="1"/>
        <end position="20"/>
    </location>
</feature>
<feature type="compositionally biased region" description="Polar residues" evidence="1">
    <location>
        <begin position="1"/>
        <end position="13"/>
    </location>
</feature>
<evidence type="ECO:0008006" key="5">
    <source>
        <dbReference type="Google" id="ProtNLM"/>
    </source>
</evidence>
<feature type="transmembrane region" description="Helical" evidence="2">
    <location>
        <begin position="59"/>
        <end position="76"/>
    </location>
</feature>
<organism evidence="3 4">
    <name type="scientific">Rhodococcus oxybenzonivorans</name>
    <dbReference type="NCBI Taxonomy" id="1990687"/>
    <lineage>
        <taxon>Bacteria</taxon>
        <taxon>Bacillati</taxon>
        <taxon>Actinomycetota</taxon>
        <taxon>Actinomycetes</taxon>
        <taxon>Mycobacteriales</taxon>
        <taxon>Nocardiaceae</taxon>
        <taxon>Rhodococcus</taxon>
    </lineage>
</organism>
<evidence type="ECO:0000256" key="2">
    <source>
        <dbReference type="SAM" id="Phobius"/>
    </source>
</evidence>
<evidence type="ECO:0000313" key="3">
    <source>
        <dbReference type="EMBL" id="AWK72631.1"/>
    </source>
</evidence>
<gene>
    <name evidence="3" type="ORF">CBI38_14710</name>
</gene>
<dbReference type="RefSeq" id="WP_109329906.1">
    <property type="nucleotide sequence ID" value="NZ_CP021354.1"/>
</dbReference>
<dbReference type="Proteomes" id="UP000245711">
    <property type="component" value="Chromosome"/>
</dbReference>
<proteinExistence type="predicted"/>
<name>A0A2S2BVI4_9NOCA</name>
<keyword evidence="4" id="KW-1185">Reference proteome</keyword>
<dbReference type="EMBL" id="CP021354">
    <property type="protein sequence ID" value="AWK72631.1"/>
    <property type="molecule type" value="Genomic_DNA"/>
</dbReference>
<sequence length="83" mass="9088">MTEAQQPNGEVTTPSPPVEQQRAELAATVDALHKKIDIGSRAKAHARHDIETLKQQPQRVAAVGVVASLLLVLLVVRRRRNAH</sequence>
<dbReference type="KEGG" id="roz:CBI38_14710"/>
<evidence type="ECO:0000313" key="4">
    <source>
        <dbReference type="Proteomes" id="UP000245711"/>
    </source>
</evidence>